<sequence>MGCRISVVTVCYNAVDCIEDTMLSVLGQTYPDIEYIIIDGGSTDGTVDIIKKYTGRLAYWISEPDKGIYDAMNKGIAVATGDYINFMNAGDTFRDQSSIDTYVDVIKPESEIIYGDVIIKYHSRFQYRKPLWLDHLSECLPFCHQSVIVKTGLLRDRQFDTSYRILGDYDFFYSCYKRGLCFQYIPEALSVYDSTEGVSKDCLSEIMAEKFRIWGIEHNWLLKLPWQVKLIKDKSSHAIKKILPPCLVLQIKGLLYKFRR</sequence>
<dbReference type="RefSeq" id="WP_107036950.1">
    <property type="nucleotide sequence ID" value="NZ_CAPVKT010000003.1"/>
</dbReference>
<keyword evidence="3" id="KW-1185">Reference proteome</keyword>
<dbReference type="GO" id="GO:0016740">
    <property type="term" value="F:transferase activity"/>
    <property type="evidence" value="ECO:0007669"/>
    <property type="project" value="UniProtKB-KW"/>
</dbReference>
<dbReference type="PANTHER" id="PTHR43685">
    <property type="entry name" value="GLYCOSYLTRANSFERASE"/>
    <property type="match status" value="1"/>
</dbReference>
<gene>
    <name evidence="2" type="ORF">C5O25_11970</name>
</gene>
<accession>A0A2V1INJ8</accession>
<dbReference type="Pfam" id="PF00535">
    <property type="entry name" value="Glycos_transf_2"/>
    <property type="match status" value="1"/>
</dbReference>
<dbReference type="Gene3D" id="3.90.550.10">
    <property type="entry name" value="Spore Coat Polysaccharide Biosynthesis Protein SpsA, Chain A"/>
    <property type="match status" value="1"/>
</dbReference>
<organism evidence="2 3">
    <name type="scientific">Paramuribaculum intestinale</name>
    <dbReference type="NCBI Taxonomy" id="2094151"/>
    <lineage>
        <taxon>Bacteria</taxon>
        <taxon>Pseudomonadati</taxon>
        <taxon>Bacteroidota</taxon>
        <taxon>Bacteroidia</taxon>
        <taxon>Bacteroidales</taxon>
        <taxon>Muribaculaceae</taxon>
        <taxon>Paramuribaculum</taxon>
    </lineage>
</organism>
<dbReference type="CDD" id="cd06433">
    <property type="entry name" value="GT_2_WfgS_like"/>
    <property type="match status" value="1"/>
</dbReference>
<evidence type="ECO:0000313" key="3">
    <source>
        <dbReference type="Proteomes" id="UP000244925"/>
    </source>
</evidence>
<dbReference type="InterPro" id="IPR050834">
    <property type="entry name" value="Glycosyltransf_2"/>
</dbReference>
<dbReference type="InterPro" id="IPR001173">
    <property type="entry name" value="Glyco_trans_2-like"/>
</dbReference>
<evidence type="ECO:0000313" key="2">
    <source>
        <dbReference type="EMBL" id="PWB05930.1"/>
    </source>
</evidence>
<reference evidence="3" key="1">
    <citation type="submission" date="2018-02" db="EMBL/GenBank/DDBJ databases">
        <authorList>
            <person name="Clavel T."/>
            <person name="Strowig T."/>
        </authorList>
    </citation>
    <scope>NUCLEOTIDE SEQUENCE [LARGE SCALE GENOMIC DNA]</scope>
    <source>
        <strain evidence="3">DSM 100764</strain>
    </source>
</reference>
<protein>
    <submittedName>
        <fullName evidence="2">Glycosyltransferase</fullName>
    </submittedName>
</protein>
<name>A0A2V1INJ8_9BACT</name>
<dbReference type="AlphaFoldDB" id="A0A2V1INJ8"/>
<dbReference type="Proteomes" id="UP000244925">
    <property type="component" value="Unassembled WGS sequence"/>
</dbReference>
<feature type="domain" description="Glycosyltransferase 2-like" evidence="1">
    <location>
        <begin position="6"/>
        <end position="133"/>
    </location>
</feature>
<dbReference type="SUPFAM" id="SSF53448">
    <property type="entry name" value="Nucleotide-diphospho-sugar transferases"/>
    <property type="match status" value="1"/>
</dbReference>
<comment type="caution">
    <text evidence="2">The sequence shown here is derived from an EMBL/GenBank/DDBJ whole genome shotgun (WGS) entry which is preliminary data.</text>
</comment>
<keyword evidence="2" id="KW-0808">Transferase</keyword>
<dbReference type="EMBL" id="PUBV01000044">
    <property type="protein sequence ID" value="PWB05930.1"/>
    <property type="molecule type" value="Genomic_DNA"/>
</dbReference>
<dbReference type="PANTHER" id="PTHR43685:SF2">
    <property type="entry name" value="GLYCOSYLTRANSFERASE 2-LIKE DOMAIN-CONTAINING PROTEIN"/>
    <property type="match status" value="1"/>
</dbReference>
<evidence type="ECO:0000259" key="1">
    <source>
        <dbReference type="Pfam" id="PF00535"/>
    </source>
</evidence>
<dbReference type="InterPro" id="IPR029044">
    <property type="entry name" value="Nucleotide-diphossugar_trans"/>
</dbReference>
<proteinExistence type="predicted"/>